<gene>
    <name evidence="1" type="ORF">ACFOUO_07280</name>
</gene>
<dbReference type="PANTHER" id="PTHR43235">
    <property type="entry name" value="GLUTAMINE AMIDOTRANSFERASE PB2B2.05-RELATED"/>
    <property type="match status" value="1"/>
</dbReference>
<proteinExistence type="predicted"/>
<accession>A0ABV8JDD5</accession>
<dbReference type="Pfam" id="PF07722">
    <property type="entry name" value="Peptidase_C26"/>
    <property type="match status" value="1"/>
</dbReference>
<dbReference type="PROSITE" id="PS51273">
    <property type="entry name" value="GATASE_TYPE_1"/>
    <property type="match status" value="1"/>
</dbReference>
<keyword evidence="2" id="KW-1185">Reference proteome</keyword>
<protein>
    <submittedName>
        <fullName evidence="1">Gamma-glutamyl-gamma-aminobutyrate hydrolase family protein</fullName>
    </submittedName>
</protein>
<sequence length="240" mass="26086">MRPVIGLTLSLQEDKRMTLHRDNSDAIYRAGGLPMLLPATLDEGALWDLVTQVDGLLLTGGGDIDPVLFGEEPLPGLGKVEPERDRMEIILVRFMVKASKPILAICRGCQILAVALGGNMYQDLAHQREGLLQHAQLAPRDHPAHGVEVMEGTLLHRITGWGTGRVNSFHHQAVRDIPETCRVSAVAPDGVVEAFEGVSTSFLLGLQWHPENTAATDSVSQEIFNAFVRACAGESQKVQT</sequence>
<dbReference type="PANTHER" id="PTHR43235:SF1">
    <property type="entry name" value="GLUTAMINE AMIDOTRANSFERASE PB2B2.05-RELATED"/>
    <property type="match status" value="1"/>
</dbReference>
<dbReference type="InterPro" id="IPR011697">
    <property type="entry name" value="Peptidase_C26"/>
</dbReference>
<dbReference type="Gene3D" id="3.40.50.880">
    <property type="match status" value="1"/>
</dbReference>
<dbReference type="SUPFAM" id="SSF52317">
    <property type="entry name" value="Class I glutamine amidotransferase-like"/>
    <property type="match status" value="1"/>
</dbReference>
<dbReference type="Proteomes" id="UP001595843">
    <property type="component" value="Unassembled WGS sequence"/>
</dbReference>
<dbReference type="GO" id="GO:0016787">
    <property type="term" value="F:hydrolase activity"/>
    <property type="evidence" value="ECO:0007669"/>
    <property type="project" value="UniProtKB-KW"/>
</dbReference>
<dbReference type="InterPro" id="IPR029062">
    <property type="entry name" value="Class_I_gatase-like"/>
</dbReference>
<reference evidence="2" key="1">
    <citation type="journal article" date="2019" name="Int. J. Syst. Evol. Microbiol.">
        <title>The Global Catalogue of Microorganisms (GCM) 10K type strain sequencing project: providing services to taxonomists for standard genome sequencing and annotation.</title>
        <authorList>
            <consortium name="The Broad Institute Genomics Platform"/>
            <consortium name="The Broad Institute Genome Sequencing Center for Infectious Disease"/>
            <person name="Wu L."/>
            <person name="Ma J."/>
        </authorList>
    </citation>
    <scope>NUCLEOTIDE SEQUENCE [LARGE SCALE GENOMIC DNA]</scope>
    <source>
        <strain evidence="2">IBRC-M 10813</strain>
    </source>
</reference>
<dbReference type="EMBL" id="JBHSAP010000009">
    <property type="protein sequence ID" value="MFC4076609.1"/>
    <property type="molecule type" value="Genomic_DNA"/>
</dbReference>
<keyword evidence="1" id="KW-0378">Hydrolase</keyword>
<dbReference type="InterPro" id="IPR044668">
    <property type="entry name" value="PuuD-like"/>
</dbReference>
<evidence type="ECO:0000313" key="2">
    <source>
        <dbReference type="Proteomes" id="UP001595843"/>
    </source>
</evidence>
<comment type="caution">
    <text evidence="1">The sequence shown here is derived from an EMBL/GenBank/DDBJ whole genome shotgun (WGS) entry which is preliminary data.</text>
</comment>
<dbReference type="CDD" id="cd01745">
    <property type="entry name" value="GATase1_2"/>
    <property type="match status" value="1"/>
</dbReference>
<evidence type="ECO:0000313" key="1">
    <source>
        <dbReference type="EMBL" id="MFC4076609.1"/>
    </source>
</evidence>
<name>A0ABV8JDD5_9BACL</name>
<dbReference type="RefSeq" id="WP_380703701.1">
    <property type="nucleotide sequence ID" value="NZ_JBHSAP010000009.1"/>
</dbReference>
<organism evidence="1 2">
    <name type="scientific">Salinithrix halophila</name>
    <dbReference type="NCBI Taxonomy" id="1485204"/>
    <lineage>
        <taxon>Bacteria</taxon>
        <taxon>Bacillati</taxon>
        <taxon>Bacillota</taxon>
        <taxon>Bacilli</taxon>
        <taxon>Bacillales</taxon>
        <taxon>Thermoactinomycetaceae</taxon>
        <taxon>Salinithrix</taxon>
    </lineage>
</organism>